<sequence length="66" mass="7602">MRIFAFIFAAFILLAQIFSGRAGFYRSQYCQKMDGRCEIECLSFEVKIGGCRSDLTPLCCKRLSKY</sequence>
<feature type="signal peptide" evidence="6">
    <location>
        <begin position="1"/>
        <end position="22"/>
    </location>
</feature>
<keyword evidence="5" id="KW-1015">Disulfide bond</keyword>
<evidence type="ECO:0000256" key="5">
    <source>
        <dbReference type="ARBA" id="ARBA00023157"/>
    </source>
</evidence>
<dbReference type="eggNOG" id="ENOG502TF47">
    <property type="taxonomic scope" value="Eukaryota"/>
</dbReference>
<dbReference type="RefSeq" id="XP_007517335.2">
    <property type="nucleotide sequence ID" value="XM_007517273.3"/>
</dbReference>
<comment type="subcellular location">
    <subcellularLocation>
        <location evidence="1 6">Secreted</location>
    </subcellularLocation>
</comment>
<proteinExistence type="inferred from homology"/>
<reference evidence="8" key="1">
    <citation type="submission" date="2025-05" db="UniProtKB">
        <authorList>
            <consortium name="RefSeq"/>
        </authorList>
    </citation>
    <scope>NUCLEOTIDE SEQUENCE [LARGE SCALE GENOMIC DNA]</scope>
</reference>
<protein>
    <recommendedName>
        <fullName evidence="6">Beta-defensin</fullName>
    </recommendedName>
</protein>
<name>A0A1S2ZCN6_ERIEU</name>
<dbReference type="FunCoup" id="A0A1S2ZCN6">
    <property type="interactions" value="1"/>
</dbReference>
<dbReference type="PANTHER" id="PTHR20515:SF20">
    <property type="entry name" value="GALLINACIN-1-RELATED"/>
    <property type="match status" value="1"/>
</dbReference>
<dbReference type="AlphaFoldDB" id="A0A1S2ZCN6"/>
<dbReference type="Proteomes" id="UP001652624">
    <property type="component" value="Chromosome 2"/>
</dbReference>
<dbReference type="GO" id="GO:0045087">
    <property type="term" value="P:innate immune response"/>
    <property type="evidence" value="ECO:0007669"/>
    <property type="project" value="InterPro"/>
</dbReference>
<dbReference type="OrthoDB" id="9795234at2759"/>
<dbReference type="InterPro" id="IPR025933">
    <property type="entry name" value="Beta_defensin_dom"/>
</dbReference>
<evidence type="ECO:0000259" key="7">
    <source>
        <dbReference type="Pfam" id="PF13841"/>
    </source>
</evidence>
<evidence type="ECO:0000256" key="4">
    <source>
        <dbReference type="ARBA" id="ARBA00022729"/>
    </source>
</evidence>
<keyword evidence="3 6" id="KW-0964">Secreted</keyword>
<comment type="function">
    <text evidence="6">Has antibacterial activity.</text>
</comment>
<dbReference type="GeneID" id="103108348"/>
<keyword evidence="4 6" id="KW-0732">Signal</keyword>
<evidence type="ECO:0000256" key="6">
    <source>
        <dbReference type="RuleBase" id="RU231113"/>
    </source>
</evidence>
<gene>
    <name evidence="9" type="primary">LOC103108348</name>
</gene>
<evidence type="ECO:0000256" key="2">
    <source>
        <dbReference type="ARBA" id="ARBA00007371"/>
    </source>
</evidence>
<dbReference type="GO" id="GO:0005576">
    <property type="term" value="C:extracellular region"/>
    <property type="evidence" value="ECO:0007669"/>
    <property type="project" value="UniProtKB-SubCell"/>
</dbReference>
<comment type="similarity">
    <text evidence="2 6">Belongs to the beta-defensin family.</text>
</comment>
<evidence type="ECO:0000256" key="1">
    <source>
        <dbReference type="ARBA" id="ARBA00004613"/>
    </source>
</evidence>
<keyword evidence="6" id="KW-0929">Antimicrobial</keyword>
<keyword evidence="6" id="KW-0211">Defensin</keyword>
<evidence type="ECO:0000313" key="8">
    <source>
        <dbReference type="Proteomes" id="UP001652624"/>
    </source>
</evidence>
<dbReference type="PANTHER" id="PTHR20515">
    <property type="entry name" value="BETA-DEFENSIN"/>
    <property type="match status" value="1"/>
</dbReference>
<dbReference type="InParanoid" id="A0A1S2ZCN6"/>
<keyword evidence="8" id="KW-1185">Reference proteome</keyword>
<feature type="domain" description="Beta-defensin" evidence="7">
    <location>
        <begin position="30"/>
        <end position="60"/>
    </location>
</feature>
<dbReference type="GO" id="GO:0042742">
    <property type="term" value="P:defense response to bacterium"/>
    <property type="evidence" value="ECO:0007669"/>
    <property type="project" value="UniProtKB-UniRule"/>
</dbReference>
<feature type="chain" id="PRO_5044963831" description="Beta-defensin" evidence="6">
    <location>
        <begin position="23"/>
        <end position="66"/>
    </location>
</feature>
<accession>A0A1S2ZCN6</accession>
<dbReference type="STRING" id="9365.ENSEEUP00000007135"/>
<dbReference type="Pfam" id="PF13841">
    <property type="entry name" value="Defensin_beta_2"/>
    <property type="match status" value="1"/>
</dbReference>
<keyword evidence="6" id="KW-0044">Antibiotic</keyword>
<evidence type="ECO:0000256" key="3">
    <source>
        <dbReference type="ARBA" id="ARBA00022525"/>
    </source>
</evidence>
<organism evidence="8 9">
    <name type="scientific">Erinaceus europaeus</name>
    <name type="common">Western European hedgehog</name>
    <dbReference type="NCBI Taxonomy" id="9365"/>
    <lineage>
        <taxon>Eukaryota</taxon>
        <taxon>Metazoa</taxon>
        <taxon>Chordata</taxon>
        <taxon>Craniata</taxon>
        <taxon>Vertebrata</taxon>
        <taxon>Euteleostomi</taxon>
        <taxon>Mammalia</taxon>
        <taxon>Eutheria</taxon>
        <taxon>Laurasiatheria</taxon>
        <taxon>Eulipotyphla</taxon>
        <taxon>Erinaceidae</taxon>
        <taxon>Erinaceinae</taxon>
        <taxon>Erinaceus</taxon>
    </lineage>
</organism>
<evidence type="ECO:0000313" key="9">
    <source>
        <dbReference type="RefSeq" id="XP_007517335.2"/>
    </source>
</evidence>
<reference evidence="9" key="2">
    <citation type="submission" date="2025-08" db="UniProtKB">
        <authorList>
            <consortium name="RefSeq"/>
        </authorList>
    </citation>
    <scope>IDENTIFICATION</scope>
</reference>